<dbReference type="AlphaFoldDB" id="A0A9P4UWM2"/>
<dbReference type="PRINTS" id="PR00300">
    <property type="entry name" value="CLPPROTEASEA"/>
</dbReference>
<protein>
    <submittedName>
        <fullName evidence="6">P-loop containing nucleoside triphosphate hydrolase protein</fullName>
    </submittedName>
</protein>
<organism evidence="6 7">
    <name type="scientific">Polyplosphaeria fusca</name>
    <dbReference type="NCBI Taxonomy" id="682080"/>
    <lineage>
        <taxon>Eukaryota</taxon>
        <taxon>Fungi</taxon>
        <taxon>Dikarya</taxon>
        <taxon>Ascomycota</taxon>
        <taxon>Pezizomycotina</taxon>
        <taxon>Dothideomycetes</taxon>
        <taxon>Pleosporomycetidae</taxon>
        <taxon>Pleosporales</taxon>
        <taxon>Tetraplosphaeriaceae</taxon>
        <taxon>Polyplosphaeria</taxon>
    </lineage>
</organism>
<dbReference type="InterPro" id="IPR001270">
    <property type="entry name" value="ClpA/B"/>
</dbReference>
<evidence type="ECO:0000256" key="3">
    <source>
        <dbReference type="ARBA" id="ARBA00022840"/>
    </source>
</evidence>
<evidence type="ECO:0000313" key="6">
    <source>
        <dbReference type="EMBL" id="KAF2728071.1"/>
    </source>
</evidence>
<dbReference type="Gene3D" id="3.40.50.300">
    <property type="entry name" value="P-loop containing nucleotide triphosphate hydrolases"/>
    <property type="match status" value="1"/>
</dbReference>
<dbReference type="PROSITE" id="PS00674">
    <property type="entry name" value="AAA"/>
    <property type="match status" value="1"/>
</dbReference>
<dbReference type="SUPFAM" id="SSF52540">
    <property type="entry name" value="P-loop containing nucleoside triphosphate hydrolases"/>
    <property type="match status" value="1"/>
</dbReference>
<comment type="similarity">
    <text evidence="1">Belongs to the AAA ATPase family. BCS1 subfamily.</text>
</comment>
<reference evidence="6" key="1">
    <citation type="journal article" date="2020" name="Stud. Mycol.">
        <title>101 Dothideomycetes genomes: a test case for predicting lifestyles and emergence of pathogens.</title>
        <authorList>
            <person name="Haridas S."/>
            <person name="Albert R."/>
            <person name="Binder M."/>
            <person name="Bloem J."/>
            <person name="Labutti K."/>
            <person name="Salamov A."/>
            <person name="Andreopoulos B."/>
            <person name="Baker S."/>
            <person name="Barry K."/>
            <person name="Bills G."/>
            <person name="Bluhm B."/>
            <person name="Cannon C."/>
            <person name="Castanera R."/>
            <person name="Culley D."/>
            <person name="Daum C."/>
            <person name="Ezra D."/>
            <person name="Gonzalez J."/>
            <person name="Henrissat B."/>
            <person name="Kuo A."/>
            <person name="Liang C."/>
            <person name="Lipzen A."/>
            <person name="Lutzoni F."/>
            <person name="Magnuson J."/>
            <person name="Mondo S."/>
            <person name="Nolan M."/>
            <person name="Ohm R."/>
            <person name="Pangilinan J."/>
            <person name="Park H.-J."/>
            <person name="Ramirez L."/>
            <person name="Alfaro M."/>
            <person name="Sun H."/>
            <person name="Tritt A."/>
            <person name="Yoshinaga Y."/>
            <person name="Zwiers L.-H."/>
            <person name="Turgeon B."/>
            <person name="Goodwin S."/>
            <person name="Spatafora J."/>
            <person name="Crous P."/>
            <person name="Grigoriev I."/>
        </authorList>
    </citation>
    <scope>NUCLEOTIDE SEQUENCE</scope>
    <source>
        <strain evidence="6">CBS 125425</strain>
    </source>
</reference>
<dbReference type="InterPro" id="IPR057495">
    <property type="entry name" value="AAA_lid_BCS1"/>
</dbReference>
<comment type="caution">
    <text evidence="6">The sequence shown here is derived from an EMBL/GenBank/DDBJ whole genome shotgun (WGS) entry which is preliminary data.</text>
</comment>
<name>A0A9P4UWM2_9PLEO</name>
<feature type="domain" description="AAA+ ATPase" evidence="5">
    <location>
        <begin position="60"/>
        <end position="196"/>
    </location>
</feature>
<dbReference type="InterPro" id="IPR003960">
    <property type="entry name" value="ATPase_AAA_CS"/>
</dbReference>
<keyword evidence="3 4" id="KW-0067">ATP-binding</keyword>
<dbReference type="SMART" id="SM00382">
    <property type="entry name" value="AAA"/>
    <property type="match status" value="1"/>
</dbReference>
<dbReference type="InterPro" id="IPR027417">
    <property type="entry name" value="P-loop_NTPase"/>
</dbReference>
<keyword evidence="7" id="KW-1185">Reference proteome</keyword>
<accession>A0A9P4UWM2</accession>
<keyword evidence="6" id="KW-0378">Hydrolase</keyword>
<evidence type="ECO:0000256" key="4">
    <source>
        <dbReference type="RuleBase" id="RU003651"/>
    </source>
</evidence>
<dbReference type="InterPro" id="IPR050747">
    <property type="entry name" value="Mitochondrial_chaperone_BCS1"/>
</dbReference>
<evidence type="ECO:0000259" key="5">
    <source>
        <dbReference type="SMART" id="SM00382"/>
    </source>
</evidence>
<evidence type="ECO:0000256" key="1">
    <source>
        <dbReference type="ARBA" id="ARBA00007448"/>
    </source>
</evidence>
<dbReference type="Pfam" id="PF00004">
    <property type="entry name" value="AAA"/>
    <property type="match status" value="1"/>
</dbReference>
<dbReference type="OrthoDB" id="10251412at2759"/>
<sequence>MTTVYLNPSYDGHFARKQQPTRPLSTIDLDQDLKKDLVADMSRFLSPSREAYYSARGIPYRRGYLFHGPPGTGKSSTSKALAGHFNADLYIINLADVRSDATLRTLFDRASKGDIVLLEDIDSANISRENMHQASNSLDGPPAPGVSLSGLLNILDGATAKDGIILIMTSNAPESLDKALVRPGRIDKQVLFGNVSKPVAASIFSRMYRDNDDVDAGADARVHDLANAFAECVPEDTLTPAEVQGYFISNEDPVEAARGAGRWVQEMVEAKVGGRNVVGEKGVQCKALNARL</sequence>
<keyword evidence="2 4" id="KW-0547">Nucleotide-binding</keyword>
<dbReference type="EMBL" id="ML996297">
    <property type="protein sequence ID" value="KAF2728071.1"/>
    <property type="molecule type" value="Genomic_DNA"/>
</dbReference>
<dbReference type="GO" id="GO:0016887">
    <property type="term" value="F:ATP hydrolysis activity"/>
    <property type="evidence" value="ECO:0007669"/>
    <property type="project" value="InterPro"/>
</dbReference>
<dbReference type="Proteomes" id="UP000799444">
    <property type="component" value="Unassembled WGS sequence"/>
</dbReference>
<evidence type="ECO:0000256" key="2">
    <source>
        <dbReference type="ARBA" id="ARBA00022741"/>
    </source>
</evidence>
<dbReference type="PANTHER" id="PTHR23070">
    <property type="entry name" value="BCS1 AAA-TYPE ATPASE"/>
    <property type="match status" value="1"/>
</dbReference>
<proteinExistence type="inferred from homology"/>
<dbReference type="InterPro" id="IPR003959">
    <property type="entry name" value="ATPase_AAA_core"/>
</dbReference>
<evidence type="ECO:0000313" key="7">
    <source>
        <dbReference type="Proteomes" id="UP000799444"/>
    </source>
</evidence>
<dbReference type="GO" id="GO:0005524">
    <property type="term" value="F:ATP binding"/>
    <property type="evidence" value="ECO:0007669"/>
    <property type="project" value="UniProtKB-KW"/>
</dbReference>
<dbReference type="InterPro" id="IPR003593">
    <property type="entry name" value="AAA+_ATPase"/>
</dbReference>
<dbReference type="Pfam" id="PF25426">
    <property type="entry name" value="AAA_lid_BCS1"/>
    <property type="match status" value="1"/>
</dbReference>
<gene>
    <name evidence="6" type="ORF">EJ04DRAFT_546972</name>
</gene>